<dbReference type="SUPFAM" id="SSF57256">
    <property type="entry name" value="Elafin-like"/>
    <property type="match status" value="1"/>
</dbReference>
<dbReference type="GO" id="GO:0030414">
    <property type="term" value="F:peptidase inhibitor activity"/>
    <property type="evidence" value="ECO:0007669"/>
    <property type="project" value="InterPro"/>
</dbReference>
<dbReference type="PROSITE" id="PS51390">
    <property type="entry name" value="WAP"/>
    <property type="match status" value="2"/>
</dbReference>
<dbReference type="Pfam" id="PF00095">
    <property type="entry name" value="WAP"/>
    <property type="match status" value="3"/>
</dbReference>
<evidence type="ECO:0000259" key="2">
    <source>
        <dbReference type="PROSITE" id="PS51390"/>
    </source>
</evidence>
<dbReference type="SMART" id="SM00217">
    <property type="entry name" value="WAP"/>
    <property type="match status" value="3"/>
</dbReference>
<protein>
    <recommendedName>
        <fullName evidence="2">WAP domain-containing protein</fullName>
    </recommendedName>
</protein>
<name>A0A6J8EKF1_MYTCO</name>
<keyword evidence="1" id="KW-0732">Signal</keyword>
<accession>A0A6J8EKF1</accession>
<evidence type="ECO:0000313" key="3">
    <source>
        <dbReference type="EMBL" id="CAC5420787.1"/>
    </source>
</evidence>
<dbReference type="InterPro" id="IPR008197">
    <property type="entry name" value="WAP_dom"/>
</dbReference>
<proteinExistence type="predicted"/>
<dbReference type="Proteomes" id="UP000507470">
    <property type="component" value="Unassembled WGS sequence"/>
</dbReference>
<feature type="domain" description="WAP" evidence="2">
    <location>
        <begin position="64"/>
        <end position="118"/>
    </location>
</feature>
<dbReference type="GO" id="GO:0005576">
    <property type="term" value="C:extracellular region"/>
    <property type="evidence" value="ECO:0007669"/>
    <property type="project" value="InterPro"/>
</dbReference>
<feature type="domain" description="WAP" evidence="2">
    <location>
        <begin position="127"/>
        <end position="182"/>
    </location>
</feature>
<dbReference type="EMBL" id="CACVKT020009167">
    <property type="protein sequence ID" value="CAC5420787.1"/>
    <property type="molecule type" value="Genomic_DNA"/>
</dbReference>
<organism evidence="3 4">
    <name type="scientific">Mytilus coruscus</name>
    <name type="common">Sea mussel</name>
    <dbReference type="NCBI Taxonomy" id="42192"/>
    <lineage>
        <taxon>Eukaryota</taxon>
        <taxon>Metazoa</taxon>
        <taxon>Spiralia</taxon>
        <taxon>Lophotrochozoa</taxon>
        <taxon>Mollusca</taxon>
        <taxon>Bivalvia</taxon>
        <taxon>Autobranchia</taxon>
        <taxon>Pteriomorphia</taxon>
        <taxon>Mytilida</taxon>
        <taxon>Mytiloidea</taxon>
        <taxon>Mytilidae</taxon>
        <taxon>Mytilinae</taxon>
        <taxon>Mytilus</taxon>
    </lineage>
</organism>
<reference evidence="3 4" key="1">
    <citation type="submission" date="2020-06" db="EMBL/GenBank/DDBJ databases">
        <authorList>
            <person name="Li R."/>
            <person name="Bekaert M."/>
        </authorList>
    </citation>
    <scope>NUCLEOTIDE SEQUENCE [LARGE SCALE GENOMIC DNA]</scope>
    <source>
        <strain evidence="4">wild</strain>
    </source>
</reference>
<dbReference type="AlphaFoldDB" id="A0A6J8EKF1"/>
<gene>
    <name evidence="3" type="ORF">MCOR_52976</name>
</gene>
<evidence type="ECO:0000313" key="4">
    <source>
        <dbReference type="Proteomes" id="UP000507470"/>
    </source>
</evidence>
<keyword evidence="4" id="KW-1185">Reference proteome</keyword>
<feature type="chain" id="PRO_5026951935" description="WAP domain-containing protein" evidence="1">
    <location>
        <begin position="18"/>
        <end position="239"/>
    </location>
</feature>
<dbReference type="Gene3D" id="4.10.75.10">
    <property type="entry name" value="Elafin-like"/>
    <property type="match status" value="3"/>
</dbReference>
<dbReference type="OrthoDB" id="6039325at2759"/>
<dbReference type="InterPro" id="IPR036645">
    <property type="entry name" value="Elafin-like_sf"/>
</dbReference>
<feature type="signal peptide" evidence="1">
    <location>
        <begin position="1"/>
        <end position="17"/>
    </location>
</feature>
<evidence type="ECO:0000256" key="1">
    <source>
        <dbReference type="SAM" id="SignalP"/>
    </source>
</evidence>
<sequence length="239" mass="26062">MWPVVIFIFCVIHYAHSEINPPCPTIKQTGQCLGLPKTDKCQTDSTCGHHWMCCPKECGKECTLKRKYGICPTFTDKQASYCMKARVGSNCGGNDADCSGTKKCCPDICGSRQCKEPATASSFKQIGFHKHGVCPPIPKGGDPNFCNLVNVRYDCDVDSDCTERNKKCCGTPCGGRACTNPIKGDRTGCPTCFNNQPSPGCPACIQYQQLCNSDKECNRGHLCCFNPSCGTSCKRTYGR</sequence>